<accession>A0A8J5I292</accession>
<proteinExistence type="predicted"/>
<dbReference type="Gene3D" id="2.40.50.140">
    <property type="entry name" value="Nucleic acid-binding proteins"/>
    <property type="match status" value="1"/>
</dbReference>
<name>A0A8J5I292_ZINOF</name>
<evidence type="ECO:0000313" key="1">
    <source>
        <dbReference type="EMBL" id="KAG6533904.1"/>
    </source>
</evidence>
<gene>
    <name evidence="1" type="ORF">ZIOFF_007782</name>
</gene>
<organism evidence="1 2">
    <name type="scientific">Zingiber officinale</name>
    <name type="common">Ginger</name>
    <name type="synonym">Amomum zingiber</name>
    <dbReference type="NCBI Taxonomy" id="94328"/>
    <lineage>
        <taxon>Eukaryota</taxon>
        <taxon>Viridiplantae</taxon>
        <taxon>Streptophyta</taxon>
        <taxon>Embryophyta</taxon>
        <taxon>Tracheophyta</taxon>
        <taxon>Spermatophyta</taxon>
        <taxon>Magnoliopsida</taxon>
        <taxon>Liliopsida</taxon>
        <taxon>Zingiberales</taxon>
        <taxon>Zingiberaceae</taxon>
        <taxon>Zingiber</taxon>
    </lineage>
</organism>
<dbReference type="InterPro" id="IPR012340">
    <property type="entry name" value="NA-bd_OB-fold"/>
</dbReference>
<dbReference type="Proteomes" id="UP000734854">
    <property type="component" value="Unassembled WGS sequence"/>
</dbReference>
<reference evidence="1 2" key="1">
    <citation type="submission" date="2020-08" db="EMBL/GenBank/DDBJ databases">
        <title>Plant Genome Project.</title>
        <authorList>
            <person name="Zhang R.-G."/>
        </authorList>
    </citation>
    <scope>NUCLEOTIDE SEQUENCE [LARGE SCALE GENOMIC DNA]</scope>
    <source>
        <tissue evidence="1">Rhizome</tissue>
    </source>
</reference>
<comment type="caution">
    <text evidence="1">The sequence shown here is derived from an EMBL/GenBank/DDBJ whole genome shotgun (WGS) entry which is preliminary data.</text>
</comment>
<sequence length="133" mass="14780">MFTSFSFATGDATCGRHGKEGEGNLHVGDTLSGSRATVVLLFGDARTVICKERMGMVFTLWKKKFSLSVYLASQMLKTGMSVDYDICNGKWKNGMDSAIVINSLLKTGIYEMQLGFSRGNLYRRSLCRKVKLE</sequence>
<protein>
    <submittedName>
        <fullName evidence="1">Uncharacterized protein</fullName>
    </submittedName>
</protein>
<keyword evidence="2" id="KW-1185">Reference proteome</keyword>
<evidence type="ECO:0000313" key="2">
    <source>
        <dbReference type="Proteomes" id="UP000734854"/>
    </source>
</evidence>
<dbReference type="EMBL" id="JACMSC010000002">
    <property type="protein sequence ID" value="KAG6533904.1"/>
    <property type="molecule type" value="Genomic_DNA"/>
</dbReference>
<dbReference type="AlphaFoldDB" id="A0A8J5I292"/>